<dbReference type="PANTHER" id="PTHR33168">
    <property type="entry name" value="STRESS INDUCED PROTEIN-RELATED"/>
    <property type="match status" value="1"/>
</dbReference>
<comment type="caution">
    <text evidence="1">The sequence shown here is derived from an EMBL/GenBank/DDBJ whole genome shotgun (WGS) entry which is preliminary data.</text>
</comment>
<sequence>MALFKKWGGSGRETIYLGRTPGVKDGPKPRWKVFWRKINRGKKKIFKVSPVTSQASYDPDEYSQNFDQGTDWSEPEFLSRSFSARYADPSRILLKSKTNPNSPINVFLFLVDQDSFLMAAPDFELLTLLIPDHQREDYSTIAGDRLNKITVLRMLYNDTSSVESRSISIEFQNIESLVSHEKECGVPEEQKSVHNLI</sequence>
<dbReference type="AlphaFoldDB" id="A0A835K870"/>
<dbReference type="Proteomes" id="UP000657918">
    <property type="component" value="Unassembled WGS sequence"/>
</dbReference>
<reference evidence="1 2" key="1">
    <citation type="submission" date="2020-10" db="EMBL/GenBank/DDBJ databases">
        <title>Plant Genome Project.</title>
        <authorList>
            <person name="Zhang R.-G."/>
        </authorList>
    </citation>
    <scope>NUCLEOTIDE SEQUENCE [LARGE SCALE GENOMIC DNA]</scope>
    <source>
        <strain evidence="1">FAFU-HL-1</strain>
        <tissue evidence="1">Leaf</tissue>
    </source>
</reference>
<accession>A0A835K870</accession>
<evidence type="ECO:0000313" key="1">
    <source>
        <dbReference type="EMBL" id="KAF9681151.1"/>
    </source>
</evidence>
<dbReference type="EMBL" id="JADGMS010000006">
    <property type="protein sequence ID" value="KAF9681151.1"/>
    <property type="molecule type" value="Genomic_DNA"/>
</dbReference>
<dbReference type="OrthoDB" id="1088261at2759"/>
<gene>
    <name evidence="1" type="ORF">SADUNF_Sadunf06G0195700</name>
</gene>
<protein>
    <submittedName>
        <fullName evidence="1">Uncharacterized protein</fullName>
    </submittedName>
</protein>
<keyword evidence="2" id="KW-1185">Reference proteome</keyword>
<organism evidence="1 2">
    <name type="scientific">Salix dunnii</name>
    <dbReference type="NCBI Taxonomy" id="1413687"/>
    <lineage>
        <taxon>Eukaryota</taxon>
        <taxon>Viridiplantae</taxon>
        <taxon>Streptophyta</taxon>
        <taxon>Embryophyta</taxon>
        <taxon>Tracheophyta</taxon>
        <taxon>Spermatophyta</taxon>
        <taxon>Magnoliopsida</taxon>
        <taxon>eudicotyledons</taxon>
        <taxon>Gunneridae</taxon>
        <taxon>Pentapetalae</taxon>
        <taxon>rosids</taxon>
        <taxon>fabids</taxon>
        <taxon>Malpighiales</taxon>
        <taxon>Salicaceae</taxon>
        <taxon>Saliceae</taxon>
        <taxon>Salix</taxon>
    </lineage>
</organism>
<proteinExistence type="predicted"/>
<evidence type="ECO:0000313" key="2">
    <source>
        <dbReference type="Proteomes" id="UP000657918"/>
    </source>
</evidence>
<name>A0A835K870_9ROSI</name>